<dbReference type="InterPro" id="IPR008979">
    <property type="entry name" value="Galactose-bd-like_sf"/>
</dbReference>
<proteinExistence type="predicted"/>
<gene>
    <name evidence="3" type="ORF">METZ01_LOCUS139384</name>
</gene>
<sequence>MALPASGWAKTKVVLIAGRDSHGSSAHNWGDGVDLLSDALTKESGLAIETAIHKGGWPKDASIFKDAATVVILSDGGGRHPINKYLKEFDALAEKGVGLVCVHYAVEVPKGNPGNMMMKWIGGYFETFWSVNPHWTAEFKTIGKHPVANGVKPFTLKDEWYYHMRFREDMKGVTPILSALPPPETLKRGDGPHSNNPGVRKAVLERKEKQHVAWASERSNGQRGFGTTGAHHHKSWDQDDFRTCVLNAIVWTAKLEVPKGGVKSLPNPTARLSGKPKPAPKGKLAPAKDALFASKLITTRTKSHAVDVSAKVKGAKELYLVIADGDGSISCDWADWAEPRLVDEKGKETKLTDLKWKSASTGWGRVGLNKNIQGQPLRIAGKAVPYGIGAHANSVIHYVLPKGHKYVKFLARGGLDNGGSNQQGGSATSVQFLVFDKPPSFISIARSAPKAPPSGAIDHYPPNELVLPEEGLEVTLWAKSPLFYNPTNMDIDYKGRIWVAEGRNYRGARRAPDGDRIVVIEDKDGNGTADSSHVFVQETGFISPLGIAVVDNRIIVSQPPDLIVYTDVNRNAVFDEGTDKREVLLTGFDGKNHDHSLHSVTVGPNGQYYFNHGNKGSKVTDKEGWQLNAGSFYSSRNVSGKPSSDGQVYLGGVALRVNQDGTGLRPIGHNFRNSYEQAVSSFGDVFQNDNDDPPASRTAWLMEYGNMGFTSRNGLRNWRADIMPGQTTQVGEWRQEDPGVVPAGDVYGGGSPTGIAFYENGIMEDRFGGYVISCEPARNTLFGYHPKPAGAGITLPQRDIFLTSNPKKNFAGADFRNAGGQIGYITLFRPSDVT</sequence>
<dbReference type="Gene3D" id="2.120.10.30">
    <property type="entry name" value="TolB, C-terminal domain"/>
    <property type="match status" value="1"/>
</dbReference>
<dbReference type="InterPro" id="IPR013428">
    <property type="entry name" value="Membrane-bound_put_N"/>
</dbReference>
<feature type="non-terminal residue" evidence="3">
    <location>
        <position position="834"/>
    </location>
</feature>
<organism evidence="3">
    <name type="scientific">marine metagenome</name>
    <dbReference type="NCBI Taxonomy" id="408172"/>
    <lineage>
        <taxon>unclassified sequences</taxon>
        <taxon>metagenomes</taxon>
        <taxon>ecological metagenomes</taxon>
    </lineage>
</organism>
<dbReference type="EMBL" id="UINC01020654">
    <property type="protein sequence ID" value="SVA86530.1"/>
    <property type="molecule type" value="Genomic_DNA"/>
</dbReference>
<feature type="region of interest" description="Disordered" evidence="1">
    <location>
        <begin position="177"/>
        <end position="197"/>
    </location>
</feature>
<dbReference type="Pfam" id="PF08305">
    <property type="entry name" value="NPCBM"/>
    <property type="match status" value="2"/>
</dbReference>
<reference evidence="3" key="1">
    <citation type="submission" date="2018-05" db="EMBL/GenBank/DDBJ databases">
        <authorList>
            <person name="Lanie J.A."/>
            <person name="Ng W.-L."/>
            <person name="Kazmierczak K.M."/>
            <person name="Andrzejewski T.M."/>
            <person name="Davidsen T.M."/>
            <person name="Wayne K.J."/>
            <person name="Tettelin H."/>
            <person name="Glass J.I."/>
            <person name="Rusch D."/>
            <person name="Podicherti R."/>
            <person name="Tsui H.-C.T."/>
            <person name="Winkler M.E."/>
        </authorList>
    </citation>
    <scope>NUCLEOTIDE SEQUENCE</scope>
</reference>
<dbReference type="Pfam" id="PF23500">
    <property type="entry name" value="DUF7133"/>
    <property type="match status" value="1"/>
</dbReference>
<dbReference type="SMART" id="SM00776">
    <property type="entry name" value="NPCBM"/>
    <property type="match status" value="1"/>
</dbReference>
<dbReference type="AlphaFoldDB" id="A0A381ZBD8"/>
<dbReference type="SUPFAM" id="SSF63829">
    <property type="entry name" value="Calcium-dependent phosphotriesterase"/>
    <property type="match status" value="1"/>
</dbReference>
<evidence type="ECO:0000313" key="3">
    <source>
        <dbReference type="EMBL" id="SVA86530.1"/>
    </source>
</evidence>
<evidence type="ECO:0000259" key="2">
    <source>
        <dbReference type="SMART" id="SM00776"/>
    </source>
</evidence>
<name>A0A381ZBD8_9ZZZZ</name>
<protein>
    <recommendedName>
        <fullName evidence="2">Glycosyl hydrolase family 98 putative carbohydrate-binding module domain-containing protein</fullName>
    </recommendedName>
</protein>
<feature type="region of interest" description="Disordered" evidence="1">
    <location>
        <begin position="213"/>
        <end position="233"/>
    </location>
</feature>
<accession>A0A381ZBD8</accession>
<dbReference type="InterPro" id="IPR029062">
    <property type="entry name" value="Class_I_gatase-like"/>
</dbReference>
<feature type="domain" description="Glycosyl hydrolase family 98 putative carbohydrate-binding module" evidence="2">
    <location>
        <begin position="344"/>
        <end position="484"/>
    </location>
</feature>
<dbReference type="InterPro" id="IPR011042">
    <property type="entry name" value="6-blade_b-propeller_TolB-like"/>
</dbReference>
<dbReference type="PANTHER" id="PTHR33546">
    <property type="entry name" value="LARGE, MULTIFUNCTIONAL SECRETED PROTEIN-RELATED"/>
    <property type="match status" value="1"/>
</dbReference>
<dbReference type="InterPro" id="IPR013222">
    <property type="entry name" value="Glyco_hyd_98_carb-bd"/>
</dbReference>
<dbReference type="PANTHER" id="PTHR33546:SF1">
    <property type="entry name" value="LARGE, MULTIFUNCTIONAL SECRETED PROTEIN"/>
    <property type="match status" value="1"/>
</dbReference>
<dbReference type="InterPro" id="IPR038637">
    <property type="entry name" value="NPCBM_sf"/>
</dbReference>
<dbReference type="Gene3D" id="2.60.120.1060">
    <property type="entry name" value="NPCBM/NEW2 domain"/>
    <property type="match status" value="2"/>
</dbReference>
<dbReference type="SUPFAM" id="SSF49785">
    <property type="entry name" value="Galactose-binding domain-like"/>
    <property type="match status" value="2"/>
</dbReference>
<dbReference type="Gene3D" id="3.40.50.880">
    <property type="match status" value="1"/>
</dbReference>
<evidence type="ECO:0000256" key="1">
    <source>
        <dbReference type="SAM" id="MobiDB-lite"/>
    </source>
</evidence>
<dbReference type="Pfam" id="PF06283">
    <property type="entry name" value="ThuA"/>
    <property type="match status" value="1"/>
</dbReference>
<dbReference type="InterPro" id="IPR055557">
    <property type="entry name" value="DUF7133"/>
</dbReference>
<dbReference type="InterPro" id="IPR029010">
    <property type="entry name" value="ThuA-like"/>
</dbReference>
<dbReference type="NCBIfam" id="TIGR02604">
    <property type="entry name" value="Piru_Ver_Nterm"/>
    <property type="match status" value="1"/>
</dbReference>
<dbReference type="SUPFAM" id="SSF52317">
    <property type="entry name" value="Class I glutamine amidotransferase-like"/>
    <property type="match status" value="1"/>
</dbReference>